<dbReference type="HOGENOM" id="CLU_2621632_0_0_1"/>
<gene>
    <name evidence="2" type="ORF">AUEXF2481DRAFT_45318</name>
</gene>
<evidence type="ECO:0000313" key="2">
    <source>
        <dbReference type="EMBL" id="KEQ90210.1"/>
    </source>
</evidence>
<reference evidence="2 3" key="1">
    <citation type="journal article" date="2014" name="BMC Genomics">
        <title>Genome sequencing of four Aureobasidium pullulans varieties: biotechnological potential, stress tolerance, and description of new species.</title>
        <authorList>
            <person name="Gostin Ar C."/>
            <person name="Ohm R.A."/>
            <person name="Kogej T."/>
            <person name="Sonjak S."/>
            <person name="Turk M."/>
            <person name="Zajc J."/>
            <person name="Zalar P."/>
            <person name="Grube M."/>
            <person name="Sun H."/>
            <person name="Han J."/>
            <person name="Sharma A."/>
            <person name="Chiniquy J."/>
            <person name="Ngan C.Y."/>
            <person name="Lipzen A."/>
            <person name="Barry K."/>
            <person name="Grigoriev I.V."/>
            <person name="Gunde-Cimerman N."/>
        </authorList>
    </citation>
    <scope>NUCLEOTIDE SEQUENCE [LARGE SCALE GENOMIC DNA]</scope>
    <source>
        <strain evidence="2 3">EXF-2481</strain>
    </source>
</reference>
<dbReference type="Proteomes" id="UP000030641">
    <property type="component" value="Unassembled WGS sequence"/>
</dbReference>
<evidence type="ECO:0000256" key="1">
    <source>
        <dbReference type="SAM" id="MobiDB-lite"/>
    </source>
</evidence>
<name>A0A074XXL5_AURSE</name>
<evidence type="ECO:0000313" key="3">
    <source>
        <dbReference type="Proteomes" id="UP000030641"/>
    </source>
</evidence>
<dbReference type="AlphaFoldDB" id="A0A074XXL5"/>
<dbReference type="InParanoid" id="A0A074XXL5"/>
<protein>
    <submittedName>
        <fullName evidence="2">Uncharacterized protein</fullName>
    </submittedName>
</protein>
<keyword evidence="3" id="KW-1185">Reference proteome</keyword>
<dbReference type="RefSeq" id="XP_013338695.1">
    <property type="nucleotide sequence ID" value="XM_013483241.1"/>
</dbReference>
<dbReference type="GeneID" id="25367906"/>
<organism evidence="2 3">
    <name type="scientific">Aureobasidium subglaciale (strain EXF-2481)</name>
    <name type="common">Aureobasidium pullulans var. subglaciale</name>
    <dbReference type="NCBI Taxonomy" id="1043005"/>
    <lineage>
        <taxon>Eukaryota</taxon>
        <taxon>Fungi</taxon>
        <taxon>Dikarya</taxon>
        <taxon>Ascomycota</taxon>
        <taxon>Pezizomycotina</taxon>
        <taxon>Dothideomycetes</taxon>
        <taxon>Dothideomycetidae</taxon>
        <taxon>Dothideales</taxon>
        <taxon>Saccotheciaceae</taxon>
        <taxon>Aureobasidium</taxon>
    </lineage>
</organism>
<sequence length="78" mass="8602">MDLYLEAAERHDIPQHVLRILVTSGTSSQQSLAHNPSHFAFTNRPTPSTRYLIPSPSIPSSETKPPLPLSPAHTFKKG</sequence>
<proteinExistence type="predicted"/>
<accession>A0A074XXL5</accession>
<dbReference type="EMBL" id="KL584798">
    <property type="protein sequence ID" value="KEQ90210.1"/>
    <property type="molecule type" value="Genomic_DNA"/>
</dbReference>
<feature type="region of interest" description="Disordered" evidence="1">
    <location>
        <begin position="29"/>
        <end position="78"/>
    </location>
</feature>